<protein>
    <submittedName>
        <fullName evidence="1">Uncharacterized protein</fullName>
    </submittedName>
</protein>
<dbReference type="GeneID" id="24806268"/>
<dbReference type="Proteomes" id="UP000033072">
    <property type="component" value="Chromosome"/>
</dbReference>
<dbReference type="AlphaFoldDB" id="A0A0E3S6Z2"/>
<reference evidence="1 2" key="1">
    <citation type="submission" date="2014-07" db="EMBL/GenBank/DDBJ databases">
        <title>Methanogenic archaea and the global carbon cycle.</title>
        <authorList>
            <person name="Henriksen J.R."/>
            <person name="Luke J."/>
            <person name="Reinhart S."/>
            <person name="Benedict M.N."/>
            <person name="Youngblut N.D."/>
            <person name="Metcalf M.E."/>
            <person name="Whitaker R.J."/>
            <person name="Metcalf W.W."/>
        </authorList>
    </citation>
    <scope>NUCLEOTIDE SEQUENCE [LARGE SCALE GENOMIC DNA]</scope>
    <source>
        <strain evidence="1 2">Z-7289</strain>
    </source>
</reference>
<proteinExistence type="predicted"/>
<dbReference type="EMBL" id="CP009515">
    <property type="protein sequence ID" value="AKB74773.1"/>
    <property type="molecule type" value="Genomic_DNA"/>
</dbReference>
<dbReference type="HOGENOM" id="CLU_2662353_0_0_2"/>
<sequence length="75" mass="8316">MHFSNLSGQKNLFKNFILKEKGNSKPGKGNSGLSEVQGTRVGDLIKIDSKSGEVVKCEGWLNEYRCLQNGFLKLV</sequence>
<keyword evidence="2" id="KW-1185">Reference proteome</keyword>
<dbReference type="KEGG" id="mls:MSLAZ_1512"/>
<dbReference type="PATRIC" id="fig|1434111.4.peg.1974"/>
<evidence type="ECO:0000313" key="1">
    <source>
        <dbReference type="EMBL" id="AKB74773.1"/>
    </source>
</evidence>
<name>A0A0E3S6Z2_9EURY</name>
<evidence type="ECO:0000313" key="2">
    <source>
        <dbReference type="Proteomes" id="UP000033072"/>
    </source>
</evidence>
<dbReference type="RefSeq" id="WP_048125891.1">
    <property type="nucleotide sequence ID" value="NZ_CP009515.1"/>
</dbReference>
<organism evidence="1 2">
    <name type="scientific">Methanosarcina lacustris Z-7289</name>
    <dbReference type="NCBI Taxonomy" id="1434111"/>
    <lineage>
        <taxon>Archaea</taxon>
        <taxon>Methanobacteriati</taxon>
        <taxon>Methanobacteriota</taxon>
        <taxon>Stenosarchaea group</taxon>
        <taxon>Methanomicrobia</taxon>
        <taxon>Methanosarcinales</taxon>
        <taxon>Methanosarcinaceae</taxon>
        <taxon>Methanosarcina</taxon>
    </lineage>
</organism>
<gene>
    <name evidence="1" type="ORF">MSLAZ_1512</name>
</gene>
<accession>A0A0E3S6Z2</accession>